<evidence type="ECO:0000313" key="5">
    <source>
        <dbReference type="Proteomes" id="UP001148125"/>
    </source>
</evidence>
<dbReference type="PROSITE" id="PS51747">
    <property type="entry name" value="CYT_DCMP_DEAMINASES_2"/>
    <property type="match status" value="1"/>
</dbReference>
<keyword evidence="1" id="KW-0479">Metal-binding</keyword>
<evidence type="ECO:0000256" key="1">
    <source>
        <dbReference type="ARBA" id="ARBA00022723"/>
    </source>
</evidence>
<evidence type="ECO:0000313" key="4">
    <source>
        <dbReference type="EMBL" id="MDE5413247.1"/>
    </source>
</evidence>
<gene>
    <name evidence="4" type="ORF">N7Z68_07595</name>
</gene>
<dbReference type="CDD" id="cd01285">
    <property type="entry name" value="nucleoside_deaminase"/>
    <property type="match status" value="1"/>
</dbReference>
<dbReference type="Pfam" id="PF00383">
    <property type="entry name" value="dCMP_cyt_deam_1"/>
    <property type="match status" value="1"/>
</dbReference>
<keyword evidence="5" id="KW-1185">Reference proteome</keyword>
<feature type="domain" description="CMP/dCMP-type deaminase" evidence="3">
    <location>
        <begin position="1"/>
        <end position="93"/>
    </location>
</feature>
<dbReference type="Proteomes" id="UP001148125">
    <property type="component" value="Unassembled WGS sequence"/>
</dbReference>
<proteinExistence type="predicted"/>
<dbReference type="PROSITE" id="PS00903">
    <property type="entry name" value="CYT_DCMP_DEAMINASES_1"/>
    <property type="match status" value="1"/>
</dbReference>
<dbReference type="PANTHER" id="PTHR11079">
    <property type="entry name" value="CYTOSINE DEAMINASE FAMILY MEMBER"/>
    <property type="match status" value="1"/>
</dbReference>
<dbReference type="InterPro" id="IPR002125">
    <property type="entry name" value="CMP_dCMP_dom"/>
</dbReference>
<accession>A0ABT5VEX2</accession>
<evidence type="ECO:0000256" key="2">
    <source>
        <dbReference type="ARBA" id="ARBA00022833"/>
    </source>
</evidence>
<dbReference type="RefSeq" id="WP_275117872.1">
    <property type="nucleotide sequence ID" value="NZ_JAOTPO010000004.1"/>
</dbReference>
<dbReference type="SUPFAM" id="SSF53927">
    <property type="entry name" value="Cytidine deaminase-like"/>
    <property type="match status" value="1"/>
</dbReference>
<organism evidence="4 5">
    <name type="scientific">Alkalihalobacterium chitinilyticum</name>
    <dbReference type="NCBI Taxonomy" id="2980103"/>
    <lineage>
        <taxon>Bacteria</taxon>
        <taxon>Bacillati</taxon>
        <taxon>Bacillota</taxon>
        <taxon>Bacilli</taxon>
        <taxon>Bacillales</taxon>
        <taxon>Bacillaceae</taxon>
        <taxon>Alkalihalobacterium</taxon>
    </lineage>
</organism>
<protein>
    <submittedName>
        <fullName evidence="4">Nucleoside deaminase</fullName>
    </submittedName>
</protein>
<dbReference type="InterPro" id="IPR016193">
    <property type="entry name" value="Cytidine_deaminase-like"/>
</dbReference>
<comment type="caution">
    <text evidence="4">The sequence shown here is derived from an EMBL/GenBank/DDBJ whole genome shotgun (WGS) entry which is preliminary data.</text>
</comment>
<dbReference type="Gene3D" id="3.40.140.10">
    <property type="entry name" value="Cytidine Deaminase, domain 2"/>
    <property type="match status" value="1"/>
</dbReference>
<name>A0ABT5VEX2_9BACI</name>
<dbReference type="InterPro" id="IPR016192">
    <property type="entry name" value="APOBEC/CMP_deaminase_Zn-bd"/>
</dbReference>
<keyword evidence="2" id="KW-0862">Zinc</keyword>
<dbReference type="PANTHER" id="PTHR11079:SF202">
    <property type="entry name" value="TRNA-SPECIFIC ADENOSINE DEAMINASE"/>
    <property type="match status" value="1"/>
</dbReference>
<evidence type="ECO:0000259" key="3">
    <source>
        <dbReference type="PROSITE" id="PS51747"/>
    </source>
</evidence>
<dbReference type="EMBL" id="JAOTPO010000004">
    <property type="protein sequence ID" value="MDE5413247.1"/>
    <property type="molecule type" value="Genomic_DNA"/>
</dbReference>
<sequence length="138" mass="15282">MPTPIGSIIVHNDVVISRGSNRTFTQGNDLAHAEINAMNNCNAFLIQNALNCILYTTVEPCMMCLSTIITANIRNVVFALEDKSLEMKHFIDSNTFINKRLQNYQGGVLSDQSAQMLRSYNPHLAAIMINGLEAEPLP</sequence>
<reference evidence="4" key="1">
    <citation type="submission" date="2024-05" db="EMBL/GenBank/DDBJ databases">
        <title>Alkalihalobacillus sp. strain MEB203 novel alkaliphilic bacterium from Lonar Lake, India.</title>
        <authorList>
            <person name="Joshi A."/>
            <person name="Thite S."/>
            <person name="Mengade P."/>
        </authorList>
    </citation>
    <scope>NUCLEOTIDE SEQUENCE</scope>
    <source>
        <strain evidence="4">MEB 203</strain>
    </source>
</reference>